<reference evidence="1 2" key="1">
    <citation type="submission" date="2018-05" db="EMBL/GenBank/DDBJ databases">
        <title>Draft Genome Sequences for a Diverse set of 7 Haemophilus Species.</title>
        <authorList>
            <person name="Nichols M."/>
            <person name="Topaz N."/>
            <person name="Wang X."/>
            <person name="Wang X."/>
            <person name="Boxrud D."/>
        </authorList>
    </citation>
    <scope>NUCLEOTIDE SEQUENCE [LARGE SCALE GENOMIC DNA]</scope>
    <source>
        <strain evidence="1 2">C2001002503</strain>
    </source>
</reference>
<dbReference type="AlphaFoldDB" id="A0A8B2U4H1"/>
<gene>
    <name evidence="1" type="ORF">DPV83_08755</name>
</gene>
<dbReference type="EMBL" id="QEPM01000007">
    <property type="protein sequence ID" value="RDE70000.1"/>
    <property type="molecule type" value="Genomic_DNA"/>
</dbReference>
<evidence type="ECO:0000313" key="2">
    <source>
        <dbReference type="Proteomes" id="UP000253998"/>
    </source>
</evidence>
<protein>
    <submittedName>
        <fullName evidence="1">Uncharacterized protein</fullName>
    </submittedName>
</protein>
<comment type="caution">
    <text evidence="1">The sequence shown here is derived from an EMBL/GenBank/DDBJ whole genome shotgun (WGS) entry which is preliminary data.</text>
</comment>
<name>A0A8B2U4H1_9PAST</name>
<organism evidence="1 2">
    <name type="scientific">Aggregatibacter segnis</name>
    <dbReference type="NCBI Taxonomy" id="739"/>
    <lineage>
        <taxon>Bacteria</taxon>
        <taxon>Pseudomonadati</taxon>
        <taxon>Pseudomonadota</taxon>
        <taxon>Gammaproteobacteria</taxon>
        <taxon>Pasteurellales</taxon>
        <taxon>Pasteurellaceae</taxon>
        <taxon>Aggregatibacter</taxon>
    </lineage>
</organism>
<proteinExistence type="predicted"/>
<evidence type="ECO:0000313" key="1">
    <source>
        <dbReference type="EMBL" id="RDE70000.1"/>
    </source>
</evidence>
<dbReference type="RefSeq" id="WP_111296865.1">
    <property type="nucleotide sequence ID" value="NZ_CAUTCU010000005.1"/>
</dbReference>
<dbReference type="Proteomes" id="UP000253998">
    <property type="component" value="Unassembled WGS sequence"/>
</dbReference>
<sequence>MKDVKEWETGGRQRRLVDSAMNVLSTALAGRPAAEVVVSGLSSMVTPSMARVSRRVLVSI</sequence>
<accession>A0A8B2U4H1</accession>